<dbReference type="GO" id="GO:0000976">
    <property type="term" value="F:transcription cis-regulatory region binding"/>
    <property type="evidence" value="ECO:0007669"/>
    <property type="project" value="TreeGrafter"/>
</dbReference>
<dbReference type="InterPro" id="IPR000847">
    <property type="entry name" value="LysR_HTH_N"/>
</dbReference>
<organism evidence="6 7">
    <name type="scientific">Candidimonas nitroreducens</name>
    <dbReference type="NCBI Taxonomy" id="683354"/>
    <lineage>
        <taxon>Bacteria</taxon>
        <taxon>Pseudomonadati</taxon>
        <taxon>Pseudomonadota</taxon>
        <taxon>Betaproteobacteria</taxon>
        <taxon>Burkholderiales</taxon>
        <taxon>Alcaligenaceae</taxon>
        <taxon>Candidimonas</taxon>
    </lineage>
</organism>
<evidence type="ECO:0000256" key="2">
    <source>
        <dbReference type="ARBA" id="ARBA00023015"/>
    </source>
</evidence>
<protein>
    <submittedName>
        <fullName evidence="6">LysR family transcriptional regulator</fullName>
    </submittedName>
</protein>
<keyword evidence="2" id="KW-0805">Transcription regulation</keyword>
<keyword evidence="3" id="KW-0238">DNA-binding</keyword>
<dbReference type="Gene3D" id="1.10.10.10">
    <property type="entry name" value="Winged helix-like DNA-binding domain superfamily/Winged helix DNA-binding domain"/>
    <property type="match status" value="1"/>
</dbReference>
<dbReference type="GO" id="GO:0003700">
    <property type="term" value="F:DNA-binding transcription factor activity"/>
    <property type="evidence" value="ECO:0007669"/>
    <property type="project" value="InterPro"/>
</dbReference>
<accession>A0A225MHZ2</accession>
<evidence type="ECO:0000259" key="5">
    <source>
        <dbReference type="PROSITE" id="PS50931"/>
    </source>
</evidence>
<comment type="similarity">
    <text evidence="1">Belongs to the LysR transcriptional regulatory family.</text>
</comment>
<keyword evidence="4" id="KW-0804">Transcription</keyword>
<dbReference type="PANTHER" id="PTHR30126:SF97">
    <property type="entry name" value="HTH-TYPE TRANSCRIPTIONAL REGULATOR ABGR"/>
    <property type="match status" value="1"/>
</dbReference>
<keyword evidence="7" id="KW-1185">Reference proteome</keyword>
<reference evidence="7" key="1">
    <citation type="submission" date="2017-06" db="EMBL/GenBank/DDBJ databases">
        <title>Herbaspirillum phytohormonus sp. nov., isolated from the root nodule of Robinia pseudoacacia in lead-zinc mine.</title>
        <authorList>
            <person name="Fan M."/>
            <person name="Lin Y."/>
        </authorList>
    </citation>
    <scope>NUCLEOTIDE SEQUENCE [LARGE SCALE GENOMIC DNA]</scope>
    <source>
        <strain evidence="7">SC-089</strain>
    </source>
</reference>
<dbReference type="Gene3D" id="3.40.190.10">
    <property type="entry name" value="Periplasmic binding protein-like II"/>
    <property type="match status" value="2"/>
</dbReference>
<proteinExistence type="inferred from homology"/>
<dbReference type="OrthoDB" id="9133980at2"/>
<evidence type="ECO:0000256" key="1">
    <source>
        <dbReference type="ARBA" id="ARBA00009437"/>
    </source>
</evidence>
<dbReference type="PROSITE" id="PS50931">
    <property type="entry name" value="HTH_LYSR"/>
    <property type="match status" value="1"/>
</dbReference>
<dbReference type="InterPro" id="IPR036390">
    <property type="entry name" value="WH_DNA-bd_sf"/>
</dbReference>
<dbReference type="Pfam" id="PF00126">
    <property type="entry name" value="HTH_1"/>
    <property type="match status" value="1"/>
</dbReference>
<dbReference type="SUPFAM" id="SSF53850">
    <property type="entry name" value="Periplasmic binding protein-like II"/>
    <property type="match status" value="1"/>
</dbReference>
<sequence>MNRIAMDIRDLRYFRAAAEYGHLGLAAESLRLTQPAITKSIRRLESEIDGKLFAPDGRRLRLTAAGKLLLARARIVDSSLQQTIRDVQREARGEAARVRLGASPLVAESLFPRIAAASRRDAPGLVLDLRIRESRQLCVDIAAGEIDMAVVPAPDTPVGDAVVTHLLDDSLVVACAADHPLLVVPQVRHADLCDYDWVLPDERSQVRRHLNDLFLAQGLPQPSCRIEVNSVLAAPGLVGTSQLLAFTSRLSLQAGRFAGMLQELPHAPIRAERRIVLVTCRDVSRDPIKRHTAALIKGEAEAIFRGL</sequence>
<dbReference type="RefSeq" id="WP_088603852.1">
    <property type="nucleotide sequence ID" value="NZ_NJIH01000007.1"/>
</dbReference>
<comment type="caution">
    <text evidence="6">The sequence shown here is derived from an EMBL/GenBank/DDBJ whole genome shotgun (WGS) entry which is preliminary data.</text>
</comment>
<dbReference type="PRINTS" id="PR00039">
    <property type="entry name" value="HTHLYSR"/>
</dbReference>
<feature type="domain" description="HTH lysR-type" evidence="5">
    <location>
        <begin position="6"/>
        <end position="63"/>
    </location>
</feature>
<evidence type="ECO:0000313" key="6">
    <source>
        <dbReference type="EMBL" id="OWT59121.1"/>
    </source>
</evidence>
<evidence type="ECO:0000256" key="4">
    <source>
        <dbReference type="ARBA" id="ARBA00023163"/>
    </source>
</evidence>
<evidence type="ECO:0000313" key="7">
    <source>
        <dbReference type="Proteomes" id="UP000214603"/>
    </source>
</evidence>
<dbReference type="PANTHER" id="PTHR30126">
    <property type="entry name" value="HTH-TYPE TRANSCRIPTIONAL REGULATOR"/>
    <property type="match status" value="1"/>
</dbReference>
<dbReference type="InterPro" id="IPR036388">
    <property type="entry name" value="WH-like_DNA-bd_sf"/>
</dbReference>
<evidence type="ECO:0000256" key="3">
    <source>
        <dbReference type="ARBA" id="ARBA00023125"/>
    </source>
</evidence>
<dbReference type="EMBL" id="NJIH01000007">
    <property type="protein sequence ID" value="OWT59121.1"/>
    <property type="molecule type" value="Genomic_DNA"/>
</dbReference>
<dbReference type="SUPFAM" id="SSF46785">
    <property type="entry name" value="Winged helix' DNA-binding domain"/>
    <property type="match status" value="1"/>
</dbReference>
<dbReference type="AlphaFoldDB" id="A0A225MHZ2"/>
<dbReference type="InterPro" id="IPR005119">
    <property type="entry name" value="LysR_subst-bd"/>
</dbReference>
<dbReference type="Pfam" id="PF03466">
    <property type="entry name" value="LysR_substrate"/>
    <property type="match status" value="1"/>
</dbReference>
<dbReference type="Proteomes" id="UP000214603">
    <property type="component" value="Unassembled WGS sequence"/>
</dbReference>
<gene>
    <name evidence="6" type="ORF">CEY11_13105</name>
</gene>
<name>A0A225MHZ2_9BURK</name>